<dbReference type="SUPFAM" id="SSF52047">
    <property type="entry name" value="RNI-like"/>
    <property type="match status" value="1"/>
</dbReference>
<evidence type="ECO:0000313" key="4">
    <source>
        <dbReference type="Proteomes" id="UP000226431"/>
    </source>
</evidence>
<dbReference type="Gene3D" id="3.80.10.10">
    <property type="entry name" value="Ribonuclease Inhibitor"/>
    <property type="match status" value="1"/>
</dbReference>
<dbReference type="OrthoDB" id="1720422at2759"/>
<accession>A0A2C5Z8X3</accession>
<dbReference type="InterPro" id="IPR001810">
    <property type="entry name" value="F-box_dom"/>
</dbReference>
<dbReference type="PROSITE" id="PS50181">
    <property type="entry name" value="FBOX"/>
    <property type="match status" value="1"/>
</dbReference>
<keyword evidence="4" id="KW-1185">Reference proteome</keyword>
<organism evidence="3 4">
    <name type="scientific">Ophiocordyceps camponoti-rufipedis</name>
    <dbReference type="NCBI Taxonomy" id="2004952"/>
    <lineage>
        <taxon>Eukaryota</taxon>
        <taxon>Fungi</taxon>
        <taxon>Dikarya</taxon>
        <taxon>Ascomycota</taxon>
        <taxon>Pezizomycotina</taxon>
        <taxon>Sordariomycetes</taxon>
        <taxon>Hypocreomycetidae</taxon>
        <taxon>Hypocreales</taxon>
        <taxon>Ophiocordycipitaceae</taxon>
        <taxon>Ophiocordyceps</taxon>
    </lineage>
</organism>
<reference evidence="3 4" key="1">
    <citation type="submission" date="2017-06" db="EMBL/GenBank/DDBJ databases">
        <title>Ant-infecting Ophiocordyceps genomes reveal a high diversity of potential behavioral manipulation genes and a possible major role for enterotoxins.</title>
        <authorList>
            <person name="De Bekker C."/>
            <person name="Evans H.C."/>
            <person name="Brachmann A."/>
            <person name="Hughes D.P."/>
        </authorList>
    </citation>
    <scope>NUCLEOTIDE SEQUENCE [LARGE SCALE GENOMIC DNA]</scope>
    <source>
        <strain evidence="3 4">Map16</strain>
    </source>
</reference>
<gene>
    <name evidence="3" type="ORF">CDD80_1716</name>
</gene>
<evidence type="ECO:0000313" key="3">
    <source>
        <dbReference type="EMBL" id="PHH76230.1"/>
    </source>
</evidence>
<dbReference type="EMBL" id="NJES01000174">
    <property type="protein sequence ID" value="PHH76230.1"/>
    <property type="molecule type" value="Genomic_DNA"/>
</dbReference>
<evidence type="ECO:0000256" key="1">
    <source>
        <dbReference type="SAM" id="MobiDB-lite"/>
    </source>
</evidence>
<dbReference type="InterPro" id="IPR032675">
    <property type="entry name" value="LRR_dom_sf"/>
</dbReference>
<dbReference type="AlphaFoldDB" id="A0A2C5Z8X3"/>
<feature type="region of interest" description="Disordered" evidence="1">
    <location>
        <begin position="636"/>
        <end position="677"/>
    </location>
</feature>
<name>A0A2C5Z8X3_9HYPO</name>
<proteinExistence type="predicted"/>
<dbReference type="Proteomes" id="UP000226431">
    <property type="component" value="Unassembled WGS sequence"/>
</dbReference>
<sequence>MDQSPSESGSVMDYEDVTMGSLADSLFESVGFMGVTLETLPSSIFDRVVENLEPADIKALSRVSKDLRRATSRFLFVSLVVKPRNGTRAERIPLLPSLVKMRHVRHLHLRVSPFEMVDPRCLHWEVAAYPSERDEFDLLPAKSASTRNFDVSARAVSLLSRAGTNKLDSFSWQLGTCLPVSVLQRLVTKQKKLTTLRLGTDGHCETIPDPDPLGSVKFGKLKSFAWSGITDLFAASCFLYRHRYKLQHLDLSLSSTVPFHREETLAPDDCFLHHIWDVNGPRNIDSPGKSLKVLKLHSLRELCLSRMPISTELVTDIVDMQRLESLVLRECPGWTTVLAAVAAAEGDAVALRTLEIQSAMEVWNDDASDSNLSYRWLEVFKKTVHLRRLHLGLEVLMEEDASFRVWEALDVLGDILVDLVVHFREHAALMWRDDSYDAYGGRIIDEDGCCAWNPLSATNLETLGLACSPEHLVSKNEIKDERQDRNSHEKPKMTILKPYAFKSSLRLLHIRHTKTDAIDRGSHAYLHVYFNRPGATLKKKFTDLAEWAFGPRGIQSLQVIAYGEFALGYPWPGHSLFLVRNRRAAGGYDEVQVEDDLGRRLCIEYKLTLEACPLIRGMIPGREMNMEDKTRLRLQRPHNYYEGDTDNESMLSLQGKTEDEESGSGGEEGVDESSAERYRQRLNLARELLGVMEMAG</sequence>
<comment type="caution">
    <text evidence="3">The sequence shown here is derived from an EMBL/GenBank/DDBJ whole genome shotgun (WGS) entry which is preliminary data.</text>
</comment>
<feature type="compositionally biased region" description="Acidic residues" evidence="1">
    <location>
        <begin position="658"/>
        <end position="673"/>
    </location>
</feature>
<feature type="domain" description="F-box" evidence="2">
    <location>
        <begin position="34"/>
        <end position="79"/>
    </location>
</feature>
<evidence type="ECO:0000259" key="2">
    <source>
        <dbReference type="PROSITE" id="PS50181"/>
    </source>
</evidence>
<protein>
    <recommendedName>
        <fullName evidence="2">F-box domain-containing protein</fullName>
    </recommendedName>
</protein>